<evidence type="ECO:0000256" key="1">
    <source>
        <dbReference type="SAM" id="MobiDB-lite"/>
    </source>
</evidence>
<dbReference type="HOGENOM" id="CLU_2399578_0_0_1"/>
<dbReference type="RefSeq" id="XP_007780404.1">
    <property type="nucleotide sequence ID" value="XM_007782214.1"/>
</dbReference>
<dbReference type="Proteomes" id="UP000016924">
    <property type="component" value="Unassembled WGS sequence"/>
</dbReference>
<keyword evidence="3" id="KW-1185">Reference proteome</keyword>
<evidence type="ECO:0000313" key="2">
    <source>
        <dbReference type="EMBL" id="EON65087.1"/>
    </source>
</evidence>
<accession>R7YT60</accession>
<gene>
    <name evidence="2" type="ORF">W97_04322</name>
</gene>
<dbReference type="EMBL" id="JH767572">
    <property type="protein sequence ID" value="EON65087.1"/>
    <property type="molecule type" value="Genomic_DNA"/>
</dbReference>
<reference evidence="3" key="1">
    <citation type="submission" date="2012-06" db="EMBL/GenBank/DDBJ databases">
        <title>The genome sequence of Coniosporium apollinis CBS 100218.</title>
        <authorList>
            <consortium name="The Broad Institute Genome Sequencing Platform"/>
            <person name="Cuomo C."/>
            <person name="Gorbushina A."/>
            <person name="Noack S."/>
            <person name="Walker B."/>
            <person name="Young S.K."/>
            <person name="Zeng Q."/>
            <person name="Gargeya S."/>
            <person name="Fitzgerald M."/>
            <person name="Haas B."/>
            <person name="Abouelleil A."/>
            <person name="Alvarado L."/>
            <person name="Arachchi H.M."/>
            <person name="Berlin A.M."/>
            <person name="Chapman S.B."/>
            <person name="Goldberg J."/>
            <person name="Griggs A."/>
            <person name="Gujja S."/>
            <person name="Hansen M."/>
            <person name="Howarth C."/>
            <person name="Imamovic A."/>
            <person name="Larimer J."/>
            <person name="McCowan C."/>
            <person name="Montmayeur A."/>
            <person name="Murphy C."/>
            <person name="Neiman D."/>
            <person name="Pearson M."/>
            <person name="Priest M."/>
            <person name="Roberts A."/>
            <person name="Saif S."/>
            <person name="Shea T."/>
            <person name="Sisk P."/>
            <person name="Sykes S."/>
            <person name="Wortman J."/>
            <person name="Nusbaum C."/>
            <person name="Birren B."/>
        </authorList>
    </citation>
    <scope>NUCLEOTIDE SEQUENCE [LARGE SCALE GENOMIC DNA]</scope>
    <source>
        <strain evidence="3">CBS 100218</strain>
    </source>
</reference>
<organism evidence="2 3">
    <name type="scientific">Coniosporium apollinis (strain CBS 100218)</name>
    <name type="common">Rock-inhabiting black yeast</name>
    <dbReference type="NCBI Taxonomy" id="1168221"/>
    <lineage>
        <taxon>Eukaryota</taxon>
        <taxon>Fungi</taxon>
        <taxon>Dikarya</taxon>
        <taxon>Ascomycota</taxon>
        <taxon>Pezizomycotina</taxon>
        <taxon>Dothideomycetes</taxon>
        <taxon>Dothideomycetes incertae sedis</taxon>
        <taxon>Coniosporium</taxon>
    </lineage>
</organism>
<dbReference type="GeneID" id="19901633"/>
<evidence type="ECO:0000313" key="3">
    <source>
        <dbReference type="Proteomes" id="UP000016924"/>
    </source>
</evidence>
<feature type="compositionally biased region" description="Basic and acidic residues" evidence="1">
    <location>
        <begin position="43"/>
        <end position="58"/>
    </location>
</feature>
<feature type="region of interest" description="Disordered" evidence="1">
    <location>
        <begin position="1"/>
        <end position="58"/>
    </location>
</feature>
<feature type="compositionally biased region" description="Basic and acidic residues" evidence="1">
    <location>
        <begin position="1"/>
        <end position="36"/>
    </location>
</feature>
<protein>
    <submittedName>
        <fullName evidence="2">Uncharacterized protein</fullName>
    </submittedName>
</protein>
<dbReference type="AlphaFoldDB" id="R7YT60"/>
<sequence length="93" mass="10933">MPLQLDKRIERPQDSMEVHMGSDTEERDPVKPEKKPAKAVSANDRKRWMPPETHSDPYDLLHRRAENDLRNVGAWTRTYTAHTDAKQTEPRDR</sequence>
<proteinExistence type="predicted"/>
<name>R7YT60_CONA1</name>